<proteinExistence type="predicted"/>
<comment type="caution">
    <text evidence="1">The sequence shown here is derived from an EMBL/GenBank/DDBJ whole genome shotgun (WGS) entry which is preliminary data.</text>
</comment>
<name>A0ABQ8T0K9_PERAM</name>
<keyword evidence="2" id="KW-1185">Reference proteome</keyword>
<gene>
    <name evidence="1" type="ORF">ANN_07693</name>
</gene>
<evidence type="ECO:0008006" key="3">
    <source>
        <dbReference type="Google" id="ProtNLM"/>
    </source>
</evidence>
<protein>
    <recommendedName>
        <fullName evidence="3">Reverse transcriptase domain-containing protein</fullName>
    </recommendedName>
</protein>
<evidence type="ECO:0000313" key="2">
    <source>
        <dbReference type="Proteomes" id="UP001148838"/>
    </source>
</evidence>
<accession>A0ABQ8T0K9</accession>
<dbReference type="Proteomes" id="UP001148838">
    <property type="component" value="Unassembled WGS sequence"/>
</dbReference>
<evidence type="ECO:0000313" key="1">
    <source>
        <dbReference type="EMBL" id="KAJ4439566.1"/>
    </source>
</evidence>
<reference evidence="1 2" key="1">
    <citation type="journal article" date="2022" name="Allergy">
        <title>Genome assembly and annotation of Periplaneta americana reveal a comprehensive cockroach allergen profile.</title>
        <authorList>
            <person name="Wang L."/>
            <person name="Xiong Q."/>
            <person name="Saelim N."/>
            <person name="Wang L."/>
            <person name="Nong W."/>
            <person name="Wan A.T."/>
            <person name="Shi M."/>
            <person name="Liu X."/>
            <person name="Cao Q."/>
            <person name="Hui J.H.L."/>
            <person name="Sookrung N."/>
            <person name="Leung T.F."/>
            <person name="Tungtrongchitr A."/>
            <person name="Tsui S.K.W."/>
        </authorList>
    </citation>
    <scope>NUCLEOTIDE SEQUENCE [LARGE SCALE GENOMIC DNA]</scope>
    <source>
        <strain evidence="1">PWHHKU_190912</strain>
    </source>
</reference>
<sequence length="254" mass="29009">MRLPVGRSSARVTLSLFVHLTLRLKKLFTRNQCKEMNSILFRQSLMAEYVIRKVQENRENLELNGLYQLLVYADDVNVLEENPQTIRENTAISLEASNEIGLEVNPEKIKRADIIIIDRQKDKGVILDPTIRFEMHEQQPQENPQVHCRSRAVASRSKASRLGLALRNARWFESSWEKKFSHEISASVWDRCPPSIVMHLGSYDRLSSDGGFNDHTLRRGFTNGDYVNALVTAIVGSSVDFFVDGIFYSPKGIV</sequence>
<dbReference type="EMBL" id="JAJSOF020000017">
    <property type="protein sequence ID" value="KAJ4439566.1"/>
    <property type="molecule type" value="Genomic_DNA"/>
</dbReference>
<organism evidence="1 2">
    <name type="scientific">Periplaneta americana</name>
    <name type="common">American cockroach</name>
    <name type="synonym">Blatta americana</name>
    <dbReference type="NCBI Taxonomy" id="6978"/>
    <lineage>
        <taxon>Eukaryota</taxon>
        <taxon>Metazoa</taxon>
        <taxon>Ecdysozoa</taxon>
        <taxon>Arthropoda</taxon>
        <taxon>Hexapoda</taxon>
        <taxon>Insecta</taxon>
        <taxon>Pterygota</taxon>
        <taxon>Neoptera</taxon>
        <taxon>Polyneoptera</taxon>
        <taxon>Dictyoptera</taxon>
        <taxon>Blattodea</taxon>
        <taxon>Blattoidea</taxon>
        <taxon>Blattidae</taxon>
        <taxon>Blattinae</taxon>
        <taxon>Periplaneta</taxon>
    </lineage>
</organism>